<dbReference type="VEuPathDB" id="FungiDB:CJJ07_003140"/>
<dbReference type="InterPro" id="IPR036236">
    <property type="entry name" value="Znf_C2H2_sf"/>
</dbReference>
<dbReference type="GO" id="GO:0005634">
    <property type="term" value="C:nucleus"/>
    <property type="evidence" value="ECO:0007669"/>
    <property type="project" value="UniProtKB-SubCell"/>
</dbReference>
<dbReference type="PANTHER" id="PTHR24396">
    <property type="entry name" value="ZINC FINGER PROTEIN"/>
    <property type="match status" value="1"/>
</dbReference>
<feature type="transmembrane region" description="Helical" evidence="8">
    <location>
        <begin position="12"/>
        <end position="39"/>
    </location>
</feature>
<feature type="region of interest" description="Disordered" evidence="7">
    <location>
        <begin position="146"/>
        <end position="202"/>
    </location>
</feature>
<dbReference type="VEuPathDB" id="FungiDB:CJJ09_000124"/>
<keyword evidence="8" id="KW-0812">Transmembrane</keyword>
<dbReference type="VEuPathDB" id="FungiDB:B9J08_003964"/>
<dbReference type="Gene3D" id="3.30.160.60">
    <property type="entry name" value="Classic Zinc Finger"/>
    <property type="match status" value="1"/>
</dbReference>
<feature type="compositionally biased region" description="Low complexity" evidence="7">
    <location>
        <begin position="148"/>
        <end position="160"/>
    </location>
</feature>
<dbReference type="InterPro" id="IPR013087">
    <property type="entry name" value="Znf_C2H2_type"/>
</dbReference>
<evidence type="ECO:0000256" key="6">
    <source>
        <dbReference type="PROSITE-ProRule" id="PRU00042"/>
    </source>
</evidence>
<keyword evidence="8" id="KW-0472">Membrane</keyword>
<dbReference type="PROSITE" id="PS00028">
    <property type="entry name" value="ZINC_FINGER_C2H2_1"/>
    <property type="match status" value="1"/>
</dbReference>
<evidence type="ECO:0000313" key="10">
    <source>
        <dbReference type="EMBL" id="KNE02808.1"/>
    </source>
</evidence>
<reference evidence="11" key="1">
    <citation type="journal article" date="2015" name="BMC Genomics">
        <title>Draft genome of a commonly misdiagnosed multidrug resistant pathogen Candida auris.</title>
        <authorList>
            <person name="Chatterjee S."/>
            <person name="Alampalli S.V."/>
            <person name="Nageshan R.K."/>
            <person name="Chettiar S.T."/>
            <person name="Joshi S."/>
            <person name="Tatu U.S."/>
        </authorList>
    </citation>
    <scope>NUCLEOTIDE SEQUENCE [LARGE SCALE GENOMIC DNA]</scope>
    <source>
        <strain evidence="11">6684</strain>
    </source>
</reference>
<dbReference type="VEuPathDB" id="FungiDB:CJI97_004058"/>
<feature type="region of interest" description="Disordered" evidence="7">
    <location>
        <begin position="479"/>
        <end position="503"/>
    </location>
</feature>
<keyword evidence="5" id="KW-0539">Nucleus</keyword>
<dbReference type="InterPro" id="IPR051643">
    <property type="entry name" value="Transcr_Reg_ZincFinger"/>
</dbReference>
<dbReference type="GO" id="GO:0008270">
    <property type="term" value="F:zinc ion binding"/>
    <property type="evidence" value="ECO:0007669"/>
    <property type="project" value="UniProtKB-KW"/>
</dbReference>
<feature type="compositionally biased region" description="Low complexity" evidence="7">
    <location>
        <begin position="479"/>
        <end position="500"/>
    </location>
</feature>
<dbReference type="AlphaFoldDB" id="A0A0L0P8U9"/>
<comment type="subcellular location">
    <subcellularLocation>
        <location evidence="1">Nucleus</location>
    </subcellularLocation>
</comment>
<comment type="caution">
    <text evidence="10">The sequence shown here is derived from an EMBL/GenBank/DDBJ whole genome shotgun (WGS) entry which is preliminary data.</text>
</comment>
<gene>
    <name evidence="10" type="ORF">QG37_00186</name>
</gene>
<keyword evidence="3 6" id="KW-0863">Zinc-finger</keyword>
<feature type="compositionally biased region" description="Basic and acidic residues" evidence="7">
    <location>
        <begin position="180"/>
        <end position="199"/>
    </location>
</feature>
<dbReference type="VEuPathDB" id="FungiDB:QG37_00186"/>
<dbReference type="PROSITE" id="PS50157">
    <property type="entry name" value="ZINC_FINGER_C2H2_2"/>
    <property type="match status" value="1"/>
</dbReference>
<dbReference type="GO" id="GO:0000981">
    <property type="term" value="F:DNA-binding transcription factor activity, RNA polymerase II-specific"/>
    <property type="evidence" value="ECO:0007669"/>
    <property type="project" value="TreeGrafter"/>
</dbReference>
<keyword evidence="2" id="KW-0479">Metal-binding</keyword>
<accession>A0A0L0P8U9</accession>
<evidence type="ECO:0000256" key="1">
    <source>
        <dbReference type="ARBA" id="ARBA00004123"/>
    </source>
</evidence>
<evidence type="ECO:0000256" key="2">
    <source>
        <dbReference type="ARBA" id="ARBA00022723"/>
    </source>
</evidence>
<name>A0A0L0P8U9_CANAR</name>
<evidence type="ECO:0000256" key="3">
    <source>
        <dbReference type="ARBA" id="ARBA00022771"/>
    </source>
</evidence>
<evidence type="ECO:0000256" key="7">
    <source>
        <dbReference type="SAM" id="MobiDB-lite"/>
    </source>
</evidence>
<protein>
    <recommendedName>
        <fullName evidence="9">C2H2-type domain-containing protein</fullName>
    </recommendedName>
</protein>
<dbReference type="SMART" id="SM00355">
    <property type="entry name" value="ZnF_C2H2"/>
    <property type="match status" value="2"/>
</dbReference>
<feature type="compositionally biased region" description="Polar residues" evidence="7">
    <location>
        <begin position="167"/>
        <end position="178"/>
    </location>
</feature>
<feature type="region of interest" description="Disordered" evidence="7">
    <location>
        <begin position="333"/>
        <end position="392"/>
    </location>
</feature>
<dbReference type="VEuPathDB" id="FungiDB:CJI96_0002514"/>
<evidence type="ECO:0000256" key="4">
    <source>
        <dbReference type="ARBA" id="ARBA00022833"/>
    </source>
</evidence>
<evidence type="ECO:0000256" key="5">
    <source>
        <dbReference type="ARBA" id="ARBA00023242"/>
    </source>
</evidence>
<evidence type="ECO:0000313" key="11">
    <source>
        <dbReference type="Proteomes" id="UP000037122"/>
    </source>
</evidence>
<organism evidence="10 11">
    <name type="scientific">Candidozyma auris</name>
    <name type="common">Yeast</name>
    <name type="synonym">Candida auris</name>
    <dbReference type="NCBI Taxonomy" id="498019"/>
    <lineage>
        <taxon>Eukaryota</taxon>
        <taxon>Fungi</taxon>
        <taxon>Dikarya</taxon>
        <taxon>Ascomycota</taxon>
        <taxon>Saccharomycotina</taxon>
        <taxon>Pichiomycetes</taxon>
        <taxon>Metschnikowiaceae</taxon>
        <taxon>Candidozyma</taxon>
    </lineage>
</organism>
<dbReference type="PANTHER" id="PTHR24396:SF19">
    <property type="entry name" value="FI01119P"/>
    <property type="match status" value="1"/>
</dbReference>
<dbReference type="Proteomes" id="UP000037122">
    <property type="component" value="Unassembled WGS sequence"/>
</dbReference>
<feature type="domain" description="C2H2-type" evidence="9">
    <location>
        <begin position="200"/>
        <end position="227"/>
    </location>
</feature>
<feature type="compositionally biased region" description="Low complexity" evidence="7">
    <location>
        <begin position="354"/>
        <end position="392"/>
    </location>
</feature>
<evidence type="ECO:0000256" key="8">
    <source>
        <dbReference type="SAM" id="Phobius"/>
    </source>
</evidence>
<dbReference type="EMBL" id="LGST01000002">
    <property type="protein sequence ID" value="KNE02808.1"/>
    <property type="molecule type" value="Genomic_DNA"/>
</dbReference>
<keyword evidence="8" id="KW-1133">Transmembrane helix</keyword>
<dbReference type="SUPFAM" id="SSF57667">
    <property type="entry name" value="beta-beta-alpha zinc fingers"/>
    <property type="match status" value="1"/>
</dbReference>
<evidence type="ECO:0000259" key="9">
    <source>
        <dbReference type="PROSITE" id="PS50157"/>
    </source>
</evidence>
<dbReference type="GO" id="GO:0000978">
    <property type="term" value="F:RNA polymerase II cis-regulatory region sequence-specific DNA binding"/>
    <property type="evidence" value="ECO:0007669"/>
    <property type="project" value="TreeGrafter"/>
</dbReference>
<keyword evidence="4" id="KW-0862">Zinc</keyword>
<proteinExistence type="predicted"/>
<sequence>MSTEVQKRLKQYLHAASALEQVILAPLVWLCSLIAALLLPARIATLEQPVSQKKQNADNMSLFPSISNVAIDRHEVNEESDEPSSSRPIPCSTGITTRLLPFKNAKGEIEWAFTEDMPPGTELEAFRIHHEPSKVGAAVKKDTDDILSPVTSSSSNNESVVYDKPSNMPQVNTPSSTSSDDEKASGKEDGAGESSDGHVHQCPHCSTSFKMRGYLTRHMKKHASEKAYKCPFHKASVYKDENDVVHKCHPTGGFSRRDTYKTHLKSRHFKYPDNTPIKARSTSAGNCSMCGEWFENGEIWCEMHVEGGECKYLPAGFKGKSRIKNRIKKQLAQMQKQERKVKQRAKKNSQSPVMGTPNSMTTPMPPTTSSCDYHDSPSSTSSSMHSQHNTQQSIKHELPMDMATTTTTLAEIQSALSPDDYDDRWCLDTEQLIFPIPTPDMVLRQHSEMMGAPMATQSYVPQAYPQMYQQPMQQQMPQQVPQQGPHQIYEPQQQQQVQQEHTQKFYRQQLPAHIRTQMQMQMPLGFHGDENSMIREKGY</sequence>